<protein>
    <submittedName>
        <fullName evidence="3">NIPSNAP family containing protein</fullName>
    </submittedName>
</protein>
<sequence>MKLHKVIATLSFFVALSINAQDQVYELRTYEIGFFKNADVLLNYFEDALIPALNRQGVEGIGVFEETSQAMPRKIYLLLPYPTISAYQNSVDALEADEAYQTAANSYLKAAPNTMPYDRFKSDLISSTKGFPSLQPPAEGKDFLELRIYNSYNEDALRRKVKMFQSEFAIFKDAGLGMVFFGYNIAGDNMPCLTYLLAVEDMDAHNEGWAKFVQHPQWKALLADQQYANSMNEIVRVFLKPLAFSQL</sequence>
<dbReference type="SUPFAM" id="SSF54909">
    <property type="entry name" value="Dimeric alpha+beta barrel"/>
    <property type="match status" value="2"/>
</dbReference>
<keyword evidence="4" id="KW-1185">Reference proteome</keyword>
<organism evidence="3 4">
    <name type="scientific">Croceivirga thetidis</name>
    <dbReference type="NCBI Taxonomy" id="2721623"/>
    <lineage>
        <taxon>Bacteria</taxon>
        <taxon>Pseudomonadati</taxon>
        <taxon>Bacteroidota</taxon>
        <taxon>Flavobacteriia</taxon>
        <taxon>Flavobacteriales</taxon>
        <taxon>Flavobacteriaceae</taxon>
        <taxon>Croceivirga</taxon>
    </lineage>
</organism>
<evidence type="ECO:0000313" key="4">
    <source>
        <dbReference type="Proteomes" id="UP000718451"/>
    </source>
</evidence>
<keyword evidence="1" id="KW-0732">Signal</keyword>
<evidence type="ECO:0000259" key="2">
    <source>
        <dbReference type="Pfam" id="PF07978"/>
    </source>
</evidence>
<feature type="chain" id="PRO_5045932330" evidence="1">
    <location>
        <begin position="21"/>
        <end position="247"/>
    </location>
</feature>
<accession>A0ABX1GRD1</accession>
<dbReference type="Pfam" id="PF07978">
    <property type="entry name" value="NIPSNAP"/>
    <property type="match status" value="1"/>
</dbReference>
<comment type="caution">
    <text evidence="3">The sequence shown here is derived from an EMBL/GenBank/DDBJ whole genome shotgun (WGS) entry which is preliminary data.</text>
</comment>
<dbReference type="EMBL" id="JAAWWL010000002">
    <property type="protein sequence ID" value="NKI32507.1"/>
    <property type="molecule type" value="Genomic_DNA"/>
</dbReference>
<dbReference type="InterPro" id="IPR011008">
    <property type="entry name" value="Dimeric_a/b-barrel"/>
</dbReference>
<feature type="domain" description="NIPSNAP" evidence="2">
    <location>
        <begin position="145"/>
        <end position="246"/>
    </location>
</feature>
<dbReference type="RefSeq" id="WP_168552702.1">
    <property type="nucleotide sequence ID" value="NZ_JAAWWL010000002.1"/>
</dbReference>
<gene>
    <name evidence="3" type="ORF">HCU67_11175</name>
</gene>
<proteinExistence type="predicted"/>
<evidence type="ECO:0000313" key="3">
    <source>
        <dbReference type="EMBL" id="NKI32507.1"/>
    </source>
</evidence>
<feature type="signal peptide" evidence="1">
    <location>
        <begin position="1"/>
        <end position="20"/>
    </location>
</feature>
<name>A0ABX1GRD1_9FLAO</name>
<dbReference type="InterPro" id="IPR012577">
    <property type="entry name" value="NIPSNAP"/>
</dbReference>
<dbReference type="Gene3D" id="3.30.70.100">
    <property type="match status" value="2"/>
</dbReference>
<dbReference type="Proteomes" id="UP000718451">
    <property type="component" value="Unassembled WGS sequence"/>
</dbReference>
<reference evidence="3 4" key="1">
    <citation type="submission" date="2020-04" db="EMBL/GenBank/DDBJ databases">
        <authorList>
            <person name="Yoon J."/>
        </authorList>
    </citation>
    <scope>NUCLEOTIDE SEQUENCE [LARGE SCALE GENOMIC DNA]</scope>
    <source>
        <strain evidence="3 4">DJ-13</strain>
    </source>
</reference>
<evidence type="ECO:0000256" key="1">
    <source>
        <dbReference type="SAM" id="SignalP"/>
    </source>
</evidence>